<gene>
    <name evidence="1" type="ORF">FVW20_06475</name>
</gene>
<reference evidence="1 2" key="1">
    <citation type="submission" date="2019-08" db="EMBL/GenBank/DDBJ databases">
        <authorList>
            <person name="Luo N."/>
        </authorList>
    </citation>
    <scope>NUCLEOTIDE SEQUENCE [LARGE SCALE GENOMIC DNA]</scope>
    <source>
        <strain evidence="1 2">NCIMB 9442</strain>
    </source>
</reference>
<dbReference type="EMBL" id="VRYY01000146">
    <property type="protein sequence ID" value="MBG3876681.1"/>
    <property type="molecule type" value="Genomic_DNA"/>
</dbReference>
<sequence length="191" mass="21765">MYVGLHTASLPQVLAEARQRIVLHMALYAEFGRMPALADALRTALTQPTFRRLQMITVPLASRRNWVDEFLHALRPDLTAVQMEHEFAASRDFIVRLAARHEGLVEVYETHALPCAPCIIVDDRILFGHYAHSPVPMEQGFWFSVAAPMDELFAWAEAGVLPRDATPRHRAAFRFVCDCRNAMRQAKRMLL</sequence>
<accession>A0ABS0J2S6</accession>
<comment type="caution">
    <text evidence="1">The sequence shown here is derived from an EMBL/GenBank/DDBJ whole genome shotgun (WGS) entry which is preliminary data.</text>
</comment>
<proteinExistence type="predicted"/>
<evidence type="ECO:0000313" key="2">
    <source>
        <dbReference type="Proteomes" id="UP001194469"/>
    </source>
</evidence>
<dbReference type="RefSeq" id="WP_196608787.1">
    <property type="nucleotide sequence ID" value="NZ_VRYY01000146.1"/>
</dbReference>
<name>A0ABS0J2S6_9BACT</name>
<evidence type="ECO:0000313" key="1">
    <source>
        <dbReference type="EMBL" id="MBG3876681.1"/>
    </source>
</evidence>
<organism evidence="1 2">
    <name type="scientific">Nitratidesulfovibrio oxamicus</name>
    <dbReference type="NCBI Taxonomy" id="32016"/>
    <lineage>
        <taxon>Bacteria</taxon>
        <taxon>Pseudomonadati</taxon>
        <taxon>Thermodesulfobacteriota</taxon>
        <taxon>Desulfovibrionia</taxon>
        <taxon>Desulfovibrionales</taxon>
        <taxon>Desulfovibrionaceae</taxon>
        <taxon>Nitratidesulfovibrio</taxon>
    </lineage>
</organism>
<dbReference type="Proteomes" id="UP001194469">
    <property type="component" value="Unassembled WGS sequence"/>
</dbReference>
<keyword evidence="2" id="KW-1185">Reference proteome</keyword>
<protein>
    <submittedName>
        <fullName evidence="1">Uncharacterized protein</fullName>
    </submittedName>
</protein>